<evidence type="ECO:0000313" key="4">
    <source>
        <dbReference type="EMBL" id="WGH77421.1"/>
    </source>
</evidence>
<proteinExistence type="predicted"/>
<dbReference type="PANTHER" id="PTHR30143:SF0">
    <property type="entry name" value="2-KETO-4-PENTENOATE HYDRATASE"/>
    <property type="match status" value="1"/>
</dbReference>
<dbReference type="PANTHER" id="PTHR30143">
    <property type="entry name" value="ACID HYDRATASE"/>
    <property type="match status" value="1"/>
</dbReference>
<evidence type="ECO:0000256" key="2">
    <source>
        <dbReference type="SAM" id="SignalP"/>
    </source>
</evidence>
<sequence>MSRLKATILSAVALPLLATAAMSECATDAEVAAYVDGFLAAQPTRALAAGGTMEDALCTQAKVVAMLTQEMGPVIGYKAGLTSAPAQERFGASEPVHGVLYRDMLLENGAAVAAQFGARPVFEADLILVVGSDAINQASSAEEAIAHISAVHPFLELADVSYATDEPVNAITLTANGVAAKLGVLGAAIPVDDAAEMLAALETMTVTVTASDGEVLSSAQGSAVLGNPVNAALWLMSKEIVFKPGDLISVGSIGPLMPPAKANGRAEARYVGLPGDPVVSVVFE</sequence>
<dbReference type="InterPro" id="IPR050772">
    <property type="entry name" value="Hydratase-Decarb/MhpD_sf"/>
</dbReference>
<dbReference type="Proteomes" id="UP001243420">
    <property type="component" value="Chromosome"/>
</dbReference>
<dbReference type="RefSeq" id="WP_279963995.1">
    <property type="nucleotide sequence ID" value="NZ_CP122537.1"/>
</dbReference>
<reference evidence="4 5" key="1">
    <citation type="submission" date="2023-04" db="EMBL/GenBank/DDBJ databases">
        <title>Jannaschia ovalis sp. nov., a marine bacterium isolated from sea tidal flat.</title>
        <authorList>
            <person name="Kwon D.Y."/>
            <person name="Kim J.-J."/>
        </authorList>
    </citation>
    <scope>NUCLEOTIDE SEQUENCE [LARGE SCALE GENOMIC DNA]</scope>
    <source>
        <strain evidence="4 5">GRR-S6-38</strain>
    </source>
</reference>
<gene>
    <name evidence="4" type="ORF">P8627_10210</name>
</gene>
<dbReference type="InterPro" id="IPR011234">
    <property type="entry name" value="Fumarylacetoacetase-like_C"/>
</dbReference>
<evidence type="ECO:0000313" key="5">
    <source>
        <dbReference type="Proteomes" id="UP001243420"/>
    </source>
</evidence>
<dbReference type="Pfam" id="PF01557">
    <property type="entry name" value="FAA_hydrolase"/>
    <property type="match status" value="1"/>
</dbReference>
<evidence type="ECO:0000259" key="3">
    <source>
        <dbReference type="Pfam" id="PF01557"/>
    </source>
</evidence>
<dbReference type="InterPro" id="IPR036663">
    <property type="entry name" value="Fumarylacetoacetase_C_sf"/>
</dbReference>
<feature type="signal peptide" evidence="2">
    <location>
        <begin position="1"/>
        <end position="20"/>
    </location>
</feature>
<dbReference type="SUPFAM" id="SSF56529">
    <property type="entry name" value="FAH"/>
    <property type="match status" value="1"/>
</dbReference>
<protein>
    <submittedName>
        <fullName evidence="4">Fumarylacetoacetate hydrolase family protein</fullName>
    </submittedName>
</protein>
<feature type="chain" id="PRO_5045347726" evidence="2">
    <location>
        <begin position="21"/>
        <end position="284"/>
    </location>
</feature>
<accession>A0ABY8L7Z9</accession>
<dbReference type="Gene3D" id="3.90.850.10">
    <property type="entry name" value="Fumarylacetoacetase-like, C-terminal domain"/>
    <property type="match status" value="1"/>
</dbReference>
<name>A0ABY8L7Z9_9RHOB</name>
<dbReference type="EMBL" id="CP122537">
    <property type="protein sequence ID" value="WGH77421.1"/>
    <property type="molecule type" value="Genomic_DNA"/>
</dbReference>
<organism evidence="4 5">
    <name type="scientific">Jannaschia ovalis</name>
    <dbReference type="NCBI Taxonomy" id="3038773"/>
    <lineage>
        <taxon>Bacteria</taxon>
        <taxon>Pseudomonadati</taxon>
        <taxon>Pseudomonadota</taxon>
        <taxon>Alphaproteobacteria</taxon>
        <taxon>Rhodobacterales</taxon>
        <taxon>Roseobacteraceae</taxon>
        <taxon>Jannaschia</taxon>
    </lineage>
</organism>
<keyword evidence="1" id="KW-0456">Lyase</keyword>
<keyword evidence="4" id="KW-0378">Hydrolase</keyword>
<keyword evidence="2" id="KW-0732">Signal</keyword>
<evidence type="ECO:0000256" key="1">
    <source>
        <dbReference type="ARBA" id="ARBA00023239"/>
    </source>
</evidence>
<feature type="domain" description="Fumarylacetoacetase-like C-terminal" evidence="3">
    <location>
        <begin position="103"/>
        <end position="255"/>
    </location>
</feature>
<keyword evidence="5" id="KW-1185">Reference proteome</keyword>
<dbReference type="GO" id="GO:0016787">
    <property type="term" value="F:hydrolase activity"/>
    <property type="evidence" value="ECO:0007669"/>
    <property type="project" value="UniProtKB-KW"/>
</dbReference>